<evidence type="ECO:0000256" key="2">
    <source>
        <dbReference type="ARBA" id="ARBA00023125"/>
    </source>
</evidence>
<dbReference type="Gene3D" id="1.10.10.10">
    <property type="entry name" value="Winged helix-like DNA-binding domain superfamily/Winged helix DNA-binding domain"/>
    <property type="match status" value="1"/>
</dbReference>
<dbReference type="Gene3D" id="3.30.450.40">
    <property type="match status" value="1"/>
</dbReference>
<dbReference type="PANTHER" id="PTHR30136">
    <property type="entry name" value="HELIX-TURN-HELIX TRANSCRIPTIONAL REGULATOR, ICLR FAMILY"/>
    <property type="match status" value="1"/>
</dbReference>
<keyword evidence="8" id="KW-1185">Reference proteome</keyword>
<dbReference type="InterPro" id="IPR005471">
    <property type="entry name" value="Tscrpt_reg_IclR_N"/>
</dbReference>
<dbReference type="Pfam" id="PF09339">
    <property type="entry name" value="HTH_IclR"/>
    <property type="match status" value="1"/>
</dbReference>
<evidence type="ECO:0000259" key="5">
    <source>
        <dbReference type="PROSITE" id="PS51077"/>
    </source>
</evidence>
<dbReference type="GO" id="GO:0003677">
    <property type="term" value="F:DNA binding"/>
    <property type="evidence" value="ECO:0007669"/>
    <property type="project" value="UniProtKB-KW"/>
</dbReference>
<gene>
    <name evidence="7" type="ORF">DW352_07695</name>
</gene>
<dbReference type="InterPro" id="IPR050707">
    <property type="entry name" value="HTH_MetabolicPath_Reg"/>
</dbReference>
<dbReference type="PROSITE" id="PS51077">
    <property type="entry name" value="HTH_ICLR"/>
    <property type="match status" value="1"/>
</dbReference>
<dbReference type="SMART" id="SM00346">
    <property type="entry name" value="HTH_ICLR"/>
    <property type="match status" value="1"/>
</dbReference>
<keyword evidence="2 7" id="KW-0238">DNA-binding</keyword>
<feature type="domain" description="IclR-ED" evidence="6">
    <location>
        <begin position="141"/>
        <end position="327"/>
    </location>
</feature>
<evidence type="ECO:0000256" key="1">
    <source>
        <dbReference type="ARBA" id="ARBA00023015"/>
    </source>
</evidence>
<dbReference type="GO" id="GO:0003700">
    <property type="term" value="F:DNA-binding transcription factor activity"/>
    <property type="evidence" value="ECO:0007669"/>
    <property type="project" value="TreeGrafter"/>
</dbReference>
<evidence type="ECO:0000313" key="7">
    <source>
        <dbReference type="EMBL" id="AXK80408.1"/>
    </source>
</evidence>
<dbReference type="OrthoDB" id="9807558at2"/>
<accession>A0A345ZU11</accession>
<proteinExistence type="predicted"/>
<dbReference type="SUPFAM" id="SSF55781">
    <property type="entry name" value="GAF domain-like"/>
    <property type="match status" value="1"/>
</dbReference>
<evidence type="ECO:0000313" key="8">
    <source>
        <dbReference type="Proteomes" id="UP000254889"/>
    </source>
</evidence>
<dbReference type="NCBIfam" id="NF007342">
    <property type="entry name" value="PRK09834.1-4"/>
    <property type="match status" value="1"/>
</dbReference>
<feature type="domain" description="HTH iclR-type" evidence="5">
    <location>
        <begin position="79"/>
        <end position="140"/>
    </location>
</feature>
<dbReference type="PANTHER" id="PTHR30136:SF23">
    <property type="entry name" value="DNA-BINDING TRANSCRIPTIONAL ACTIVATOR MHPR"/>
    <property type="match status" value="1"/>
</dbReference>
<dbReference type="AlphaFoldDB" id="A0A345ZU11"/>
<protein>
    <submittedName>
        <fullName evidence="7">DNA-binding transcriptional regulator</fullName>
    </submittedName>
</protein>
<organism evidence="7 8">
    <name type="scientific">Pseudolabrys taiwanensis</name>
    <dbReference type="NCBI Taxonomy" id="331696"/>
    <lineage>
        <taxon>Bacteria</taxon>
        <taxon>Pseudomonadati</taxon>
        <taxon>Pseudomonadota</taxon>
        <taxon>Alphaproteobacteria</taxon>
        <taxon>Hyphomicrobiales</taxon>
        <taxon>Xanthobacteraceae</taxon>
        <taxon>Pseudolabrys</taxon>
    </lineage>
</organism>
<feature type="region of interest" description="Disordered" evidence="4">
    <location>
        <begin position="1"/>
        <end position="72"/>
    </location>
</feature>
<dbReference type="InterPro" id="IPR036388">
    <property type="entry name" value="WH-like_DNA-bd_sf"/>
</dbReference>
<reference evidence="7 8" key="1">
    <citation type="submission" date="2018-07" db="EMBL/GenBank/DDBJ databases">
        <authorList>
            <person name="Quirk P.G."/>
            <person name="Krulwich T.A."/>
        </authorList>
    </citation>
    <scope>NUCLEOTIDE SEQUENCE [LARGE SCALE GENOMIC DNA]</scope>
    <source>
        <strain evidence="7 8">CC-BB4</strain>
    </source>
</reference>
<name>A0A345ZU11_9HYPH</name>
<dbReference type="EMBL" id="CP031417">
    <property type="protein sequence ID" value="AXK80408.1"/>
    <property type="molecule type" value="Genomic_DNA"/>
</dbReference>
<keyword evidence="3" id="KW-0804">Transcription</keyword>
<dbReference type="SUPFAM" id="SSF46785">
    <property type="entry name" value="Winged helix' DNA-binding domain"/>
    <property type="match status" value="1"/>
</dbReference>
<dbReference type="InterPro" id="IPR014757">
    <property type="entry name" value="Tscrpt_reg_IclR_C"/>
</dbReference>
<evidence type="ECO:0000256" key="3">
    <source>
        <dbReference type="ARBA" id="ARBA00023163"/>
    </source>
</evidence>
<dbReference type="KEGG" id="ptaw:DW352_07695"/>
<dbReference type="GO" id="GO:0045892">
    <property type="term" value="P:negative regulation of DNA-templated transcription"/>
    <property type="evidence" value="ECO:0007669"/>
    <property type="project" value="TreeGrafter"/>
</dbReference>
<dbReference type="Pfam" id="PF01614">
    <property type="entry name" value="IclR_C"/>
    <property type="match status" value="1"/>
</dbReference>
<dbReference type="PROSITE" id="PS51078">
    <property type="entry name" value="ICLR_ED"/>
    <property type="match status" value="1"/>
</dbReference>
<evidence type="ECO:0000256" key="4">
    <source>
        <dbReference type="SAM" id="MobiDB-lite"/>
    </source>
</evidence>
<sequence>MSCSPAANRWRNSEGCGRSVGMASPRRRLGGPGFPVARRASAGRPRNIGSGGRGGGVRNSTAFQDVKRKRTPMPSYAPVKSVLKTLDLLKELNRQNINSVDNLHRALGLPKPTIVRLLETLIADGYVTNDKRQGGYRITSQVQSLSCGFQGDAPVVEVGRPWAIDFTRRYRWPVAIAVLDKDAVSVRLSTIADSPVSPMHATINRRLQLLTRALGRAYLAFCPRSERDLLLSFLMKSSDPEDAGARDRRTTLAMLRRVRALGFAERSPVVEPTSSTTLAVPIMRGKNVLATLGMTYFRSVMSNKEAHGRYIPALQETARNIEKSVVALDRQSTRR</sequence>
<dbReference type="InterPro" id="IPR029016">
    <property type="entry name" value="GAF-like_dom_sf"/>
</dbReference>
<keyword evidence="1" id="KW-0805">Transcription regulation</keyword>
<dbReference type="InterPro" id="IPR036390">
    <property type="entry name" value="WH_DNA-bd_sf"/>
</dbReference>
<dbReference type="Proteomes" id="UP000254889">
    <property type="component" value="Chromosome"/>
</dbReference>
<evidence type="ECO:0000259" key="6">
    <source>
        <dbReference type="PROSITE" id="PS51078"/>
    </source>
</evidence>